<dbReference type="RefSeq" id="WP_155084483.1">
    <property type="nucleotide sequence ID" value="NZ_WMIA01000023.1"/>
</dbReference>
<organism evidence="1 2">
    <name type="scientific">Cyanobacterium aponinum 0216</name>
    <dbReference type="NCBI Taxonomy" id="2676140"/>
    <lineage>
        <taxon>Bacteria</taxon>
        <taxon>Bacillati</taxon>
        <taxon>Cyanobacteriota</taxon>
        <taxon>Cyanophyceae</taxon>
        <taxon>Oscillatoriophycideae</taxon>
        <taxon>Chroococcales</taxon>
        <taxon>Geminocystaceae</taxon>
        <taxon>Cyanobacterium</taxon>
    </lineage>
</organism>
<dbReference type="Proteomes" id="UP000437131">
    <property type="component" value="Unassembled WGS sequence"/>
</dbReference>
<gene>
    <name evidence="1" type="ORF">GGC33_15065</name>
</gene>
<reference evidence="1 2" key="1">
    <citation type="submission" date="2019-11" db="EMBL/GenBank/DDBJ databases">
        <title>Isolation of a new High Light Tolerant Cyanobacteria.</title>
        <authorList>
            <person name="Dobson Z."/>
            <person name="Vaughn N."/>
            <person name="Vaughn M."/>
            <person name="Fromme P."/>
            <person name="Mazor Y."/>
        </authorList>
    </citation>
    <scope>NUCLEOTIDE SEQUENCE [LARGE SCALE GENOMIC DNA]</scope>
    <source>
        <strain evidence="1 2">0216</strain>
    </source>
</reference>
<dbReference type="EMBL" id="WMIA01000023">
    <property type="protein sequence ID" value="MTF40240.1"/>
    <property type="molecule type" value="Genomic_DNA"/>
</dbReference>
<accession>A0A844GVT3</accession>
<dbReference type="InterPro" id="IPR054274">
    <property type="entry name" value="DUF7005"/>
</dbReference>
<dbReference type="Pfam" id="PF22541">
    <property type="entry name" value="DUF7005"/>
    <property type="match status" value="1"/>
</dbReference>
<sequence length="390" mass="45545">MDKIQSRYKTLTKFKLNESEIEELLTYNENQFKQNSNINDFISFPLKSEPHVKIWQNYKTLADKIGTNNSLTFPLVQLKFPVREGMSQNEQYLRAVRKGECEENFRFEGGLQLTDPDNLQLEIKDTLAGAIPVIIAPNRQDFELLIQAITKKNEPVTIPPSMGACIIGGYNNWDRIKQYRLEWEKNNPNHCTQEDWNQEFKRLIPQKSLYQDRFIILSQGFYSNVSATQLGLTEQQWQKLSLTIRLEHECTHYFTRRVLNYMGNNLLDELIADYQGIVAALGYFRADWFLHFVGLESFPNYRQGGRLENYRGVPPLSDQAFKILQNLVKTAAENLEQFHNKYFNSTPTKQESISLLMALTTLTLEELASDDFETLVQESINYQKKFFKIE</sequence>
<proteinExistence type="predicted"/>
<evidence type="ECO:0000313" key="1">
    <source>
        <dbReference type="EMBL" id="MTF40240.1"/>
    </source>
</evidence>
<evidence type="ECO:0000313" key="2">
    <source>
        <dbReference type="Proteomes" id="UP000437131"/>
    </source>
</evidence>
<name>A0A844GVT3_9CHRO</name>
<dbReference type="AlphaFoldDB" id="A0A844GVT3"/>
<comment type="caution">
    <text evidence="1">The sequence shown here is derived from an EMBL/GenBank/DDBJ whole genome shotgun (WGS) entry which is preliminary data.</text>
</comment>
<protein>
    <submittedName>
        <fullName evidence="1">Uncharacterized protein</fullName>
    </submittedName>
</protein>